<protein>
    <recommendedName>
        <fullName evidence="3">Fe2OG dioxygenase domain-containing protein</fullName>
    </recommendedName>
</protein>
<sequence length="221" mass="25309">MTDVTLVKKSPEIFTENKYLVVKSFLSDPLLRVAYNYALMLVETGKIKKGDWRFPGTPILKQDVLMETLLEELRPQVELATGKKLYPTYAYGRVYKKGDSLAKHKDRSACEVSVTLTLGSDGSTSWPIYVNGPQGISAISLNPGDALLYRGCEVEHWRETFDGEHQVQVFLHYVEQDGPKAEWRFDKRPQLGVKKQVTLMDKLKTLPWVFKLQMQRLRGNK</sequence>
<dbReference type="RefSeq" id="WP_006104274.1">
    <property type="nucleotide sequence ID" value="NZ_DS989863.1"/>
</dbReference>
<reference evidence="1 2" key="1">
    <citation type="submission" date="2008-07" db="EMBL/GenBank/DDBJ databases">
        <authorList>
            <person name="Tandeau de Marsac N."/>
            <person name="Ferriera S."/>
            <person name="Johnson J."/>
            <person name="Kravitz S."/>
            <person name="Beeson K."/>
            <person name="Sutton G."/>
            <person name="Rogers Y.-H."/>
            <person name="Friedman R."/>
            <person name="Frazier M."/>
            <person name="Venter J.C."/>
        </authorList>
    </citation>
    <scope>NUCLEOTIDE SEQUENCE [LARGE SCALE GENOMIC DNA]</scope>
    <source>
        <strain evidence="1 2">PCC 7420</strain>
    </source>
</reference>
<dbReference type="AlphaFoldDB" id="B4VZM5"/>
<dbReference type="EMBL" id="DS989863">
    <property type="protein sequence ID" value="EDX72590.1"/>
    <property type="molecule type" value="Genomic_DNA"/>
</dbReference>
<dbReference type="OrthoDB" id="1493578at2"/>
<dbReference type="Proteomes" id="UP000003835">
    <property type="component" value="Unassembled WGS sequence"/>
</dbReference>
<proteinExistence type="predicted"/>
<dbReference type="STRING" id="118168.MC7420_2498"/>
<accession>B4VZM5</accession>
<evidence type="ECO:0008006" key="3">
    <source>
        <dbReference type="Google" id="ProtNLM"/>
    </source>
</evidence>
<organism evidence="1 2">
    <name type="scientific">Coleofasciculus chthonoplastes PCC 7420</name>
    <dbReference type="NCBI Taxonomy" id="118168"/>
    <lineage>
        <taxon>Bacteria</taxon>
        <taxon>Bacillati</taxon>
        <taxon>Cyanobacteriota</taxon>
        <taxon>Cyanophyceae</taxon>
        <taxon>Coleofasciculales</taxon>
        <taxon>Coleofasciculaceae</taxon>
        <taxon>Coleofasciculus</taxon>
    </lineage>
</organism>
<gene>
    <name evidence="1" type="ORF">MC7420_2498</name>
</gene>
<evidence type="ECO:0000313" key="2">
    <source>
        <dbReference type="Proteomes" id="UP000003835"/>
    </source>
</evidence>
<evidence type="ECO:0000313" key="1">
    <source>
        <dbReference type="EMBL" id="EDX72590.1"/>
    </source>
</evidence>
<dbReference type="eggNOG" id="COG3751">
    <property type="taxonomic scope" value="Bacteria"/>
</dbReference>
<name>B4VZM5_9CYAN</name>
<dbReference type="HOGENOM" id="CLU_1389230_0_0_3"/>
<keyword evidence="2" id="KW-1185">Reference proteome</keyword>